<comment type="caution">
    <text evidence="11">The sequence shown here is derived from an EMBL/GenBank/DDBJ whole genome shotgun (WGS) entry which is preliminary data.</text>
</comment>
<dbReference type="InterPro" id="IPR003413">
    <property type="entry name" value="T2SS_GspI_C"/>
</dbReference>
<name>A0A2U2C7A1_9RHOB</name>
<sequence>MRPPMTPRRRPARGFTLIELAVAVAILAIGTVAAYRSFDQAQRGIGGQLDRTLATEVALNRAAELRLEGMRAGRSLPGTEPMGGIGWAVDVTEAATAGGLIEATILVTADERPGARYVVVVPEARP</sequence>
<dbReference type="SUPFAM" id="SSF54523">
    <property type="entry name" value="Pili subunits"/>
    <property type="match status" value="1"/>
</dbReference>
<dbReference type="Gene3D" id="3.30.1300.30">
    <property type="entry name" value="GSPII I/J protein-like"/>
    <property type="match status" value="1"/>
</dbReference>
<dbReference type="RefSeq" id="WP_109534190.1">
    <property type="nucleotide sequence ID" value="NZ_QEYD01000009.1"/>
</dbReference>
<evidence type="ECO:0000259" key="10">
    <source>
        <dbReference type="Pfam" id="PF02501"/>
    </source>
</evidence>
<evidence type="ECO:0000256" key="8">
    <source>
        <dbReference type="ARBA" id="ARBA00023136"/>
    </source>
</evidence>
<dbReference type="NCBIfam" id="TIGR01707">
    <property type="entry name" value="gspI"/>
    <property type="match status" value="1"/>
</dbReference>
<evidence type="ECO:0000313" key="12">
    <source>
        <dbReference type="Proteomes" id="UP000244940"/>
    </source>
</evidence>
<evidence type="ECO:0000256" key="9">
    <source>
        <dbReference type="RuleBase" id="RU368030"/>
    </source>
</evidence>
<comment type="similarity">
    <text evidence="2 9">Belongs to the GSP I family.</text>
</comment>
<comment type="subcellular location">
    <subcellularLocation>
        <location evidence="1 9">Cell inner membrane</location>
        <topology evidence="1 9">Single-pass membrane protein</topology>
    </subcellularLocation>
</comment>
<dbReference type="AlphaFoldDB" id="A0A2U2C7A1"/>
<dbReference type="OrthoDB" id="7743552at2"/>
<keyword evidence="5 9" id="KW-0997">Cell inner membrane</keyword>
<accession>A0A2U2C7A1</accession>
<evidence type="ECO:0000256" key="2">
    <source>
        <dbReference type="ARBA" id="ARBA00008358"/>
    </source>
</evidence>
<gene>
    <name evidence="11" type="primary">gspI</name>
    <name evidence="11" type="ORF">C4N9_15175</name>
</gene>
<keyword evidence="6 9" id="KW-0812">Transmembrane</keyword>
<dbReference type="InterPro" id="IPR045584">
    <property type="entry name" value="Pilin-like"/>
</dbReference>
<evidence type="ECO:0000313" key="11">
    <source>
        <dbReference type="EMBL" id="PWE27775.1"/>
    </source>
</evidence>
<dbReference type="InterPro" id="IPR012902">
    <property type="entry name" value="N_methyl_site"/>
</dbReference>
<evidence type="ECO:0000256" key="7">
    <source>
        <dbReference type="ARBA" id="ARBA00022989"/>
    </source>
</evidence>
<keyword evidence="7 9" id="KW-1133">Transmembrane helix</keyword>
<dbReference type="GO" id="GO:0015627">
    <property type="term" value="C:type II protein secretion system complex"/>
    <property type="evidence" value="ECO:0007669"/>
    <property type="project" value="UniProtKB-UniRule"/>
</dbReference>
<dbReference type="GO" id="GO:0005886">
    <property type="term" value="C:plasma membrane"/>
    <property type="evidence" value="ECO:0007669"/>
    <property type="project" value="UniProtKB-SubCell"/>
</dbReference>
<dbReference type="PANTHER" id="PTHR38779:SF2">
    <property type="entry name" value="TYPE II SECRETION SYSTEM PROTEIN I-RELATED"/>
    <property type="match status" value="1"/>
</dbReference>
<dbReference type="GO" id="GO:0015628">
    <property type="term" value="P:protein secretion by the type II secretion system"/>
    <property type="evidence" value="ECO:0007669"/>
    <property type="project" value="UniProtKB-UniRule"/>
</dbReference>
<evidence type="ECO:0000256" key="3">
    <source>
        <dbReference type="ARBA" id="ARBA00022475"/>
    </source>
</evidence>
<proteinExistence type="inferred from homology"/>
<keyword evidence="3" id="KW-1003">Cell membrane</keyword>
<evidence type="ECO:0000256" key="5">
    <source>
        <dbReference type="ARBA" id="ARBA00022519"/>
    </source>
</evidence>
<dbReference type="EMBL" id="QEYD01000009">
    <property type="protein sequence ID" value="PWE27775.1"/>
    <property type="molecule type" value="Genomic_DNA"/>
</dbReference>
<comment type="subunit">
    <text evidence="9">Type II secretion is composed of four main components: the outer membrane complex, the inner membrane complex, the cytoplasmic secretion ATPase and the periplasm-spanning pseudopilus.</text>
</comment>
<dbReference type="PANTHER" id="PTHR38779">
    <property type="entry name" value="TYPE II SECRETION SYSTEM PROTEIN I-RELATED"/>
    <property type="match status" value="1"/>
</dbReference>
<protein>
    <recommendedName>
        <fullName evidence="9">Type II secretion system protein I</fullName>
        <shortName evidence="9">T2SS minor pseudopilin I</shortName>
    </recommendedName>
</protein>
<dbReference type="PROSITE" id="PS00409">
    <property type="entry name" value="PROKAR_NTER_METHYL"/>
    <property type="match status" value="1"/>
</dbReference>
<feature type="transmembrane region" description="Helical" evidence="9">
    <location>
        <begin position="12"/>
        <end position="35"/>
    </location>
</feature>
<reference evidence="11 12" key="1">
    <citation type="submission" date="2018-05" db="EMBL/GenBank/DDBJ databases">
        <title>Pararhodobacter marina sp. nov., isolated from deep-sea water of the Indian Ocean.</title>
        <authorList>
            <person name="Lai Q.Sr."/>
            <person name="Liu X."/>
            <person name="Shao Z."/>
        </authorList>
    </citation>
    <scope>NUCLEOTIDE SEQUENCE [LARGE SCALE GENOMIC DNA]</scope>
    <source>
        <strain evidence="11 12">CIC4N-9</strain>
    </source>
</reference>
<comment type="PTM">
    <text evidence="9">Cleaved by prepilin peptidase.</text>
</comment>
<keyword evidence="4 9" id="KW-0488">Methylation</keyword>
<keyword evidence="12" id="KW-1185">Reference proteome</keyword>
<feature type="domain" description="Type II secretion system protein GspI C-terminal" evidence="10">
    <location>
        <begin position="50"/>
        <end position="118"/>
    </location>
</feature>
<evidence type="ECO:0000256" key="1">
    <source>
        <dbReference type="ARBA" id="ARBA00004377"/>
    </source>
</evidence>
<dbReference type="NCBIfam" id="TIGR02532">
    <property type="entry name" value="IV_pilin_GFxxxE"/>
    <property type="match status" value="1"/>
</dbReference>
<dbReference type="InterPro" id="IPR010052">
    <property type="entry name" value="T2SS_protein-GspI"/>
</dbReference>
<dbReference type="Proteomes" id="UP000244940">
    <property type="component" value="Unassembled WGS sequence"/>
</dbReference>
<evidence type="ECO:0000256" key="6">
    <source>
        <dbReference type="ARBA" id="ARBA00022692"/>
    </source>
</evidence>
<dbReference type="Pfam" id="PF07963">
    <property type="entry name" value="N_methyl"/>
    <property type="match status" value="1"/>
</dbReference>
<comment type="function">
    <text evidence="9">Component of the type II secretion system required for the energy-dependent secretion of extracellular factors such as proteases and toxins from the periplasm.</text>
</comment>
<organism evidence="11 12">
    <name type="scientific">Pararhodobacter marinus</name>
    <dbReference type="NCBI Taxonomy" id="2184063"/>
    <lineage>
        <taxon>Bacteria</taxon>
        <taxon>Pseudomonadati</taxon>
        <taxon>Pseudomonadota</taxon>
        <taxon>Alphaproteobacteria</taxon>
        <taxon>Rhodobacterales</taxon>
        <taxon>Paracoccaceae</taxon>
        <taxon>Pararhodobacter</taxon>
    </lineage>
</organism>
<dbReference type="Pfam" id="PF02501">
    <property type="entry name" value="T2SSI"/>
    <property type="match status" value="1"/>
</dbReference>
<keyword evidence="8 9" id="KW-0472">Membrane</keyword>
<dbReference type="GeneID" id="94366236"/>
<evidence type="ECO:0000256" key="4">
    <source>
        <dbReference type="ARBA" id="ARBA00022481"/>
    </source>
</evidence>